<dbReference type="InterPro" id="IPR027417">
    <property type="entry name" value="P-loop_NTPase"/>
</dbReference>
<organism evidence="2 3">
    <name type="scientific">Hyphomonas jannaschiana VP2</name>
    <dbReference type="NCBI Taxonomy" id="1280952"/>
    <lineage>
        <taxon>Bacteria</taxon>
        <taxon>Pseudomonadati</taxon>
        <taxon>Pseudomonadota</taxon>
        <taxon>Alphaproteobacteria</taxon>
        <taxon>Hyphomonadales</taxon>
        <taxon>Hyphomonadaceae</taxon>
        <taxon>Hyphomonas</taxon>
    </lineage>
</organism>
<dbReference type="SUPFAM" id="SSF52540">
    <property type="entry name" value="P-loop containing nucleoside triphosphate hydrolases"/>
    <property type="match status" value="1"/>
</dbReference>
<keyword evidence="2" id="KW-0418">Kinase</keyword>
<protein>
    <submittedName>
        <fullName evidence="2">Pantothenate kinase</fullName>
        <ecNumber evidence="2">2.7.1.33</ecNumber>
    </submittedName>
</protein>
<sequence>MTTTPKTPADEGIRALATRLAELQSDRAGLIAGLTGSVASGKTTLAGALADVLNDTLEVETVSTDGFLFPNSVLAERDLTLRKGFPETYDHQALGTALSALRTGEAPFPAYSHVTYDVDPALTRIIAQPDVLILEGLGFQPLSPPPREAHEPDLLIYLDASEDDLLFWFLERFVRLWNAAREDPSSFYANFLHMSEPELMEFAQSVWERINLLNLRENIAPLKQRADIVLFKTRDHTVTIAEDRLL</sequence>
<dbReference type="EMBL" id="ARYJ01000004">
    <property type="protein sequence ID" value="KCZ89049.1"/>
    <property type="molecule type" value="Genomic_DNA"/>
</dbReference>
<accession>A0A059FEL2</accession>
<dbReference type="InterPro" id="IPR006083">
    <property type="entry name" value="PRK/URK"/>
</dbReference>
<dbReference type="PANTHER" id="PTHR10285">
    <property type="entry name" value="URIDINE KINASE"/>
    <property type="match status" value="1"/>
</dbReference>
<dbReference type="Gene3D" id="3.40.50.300">
    <property type="entry name" value="P-loop containing nucleotide triphosphate hydrolases"/>
    <property type="match status" value="1"/>
</dbReference>
<evidence type="ECO:0000259" key="1">
    <source>
        <dbReference type="Pfam" id="PF00485"/>
    </source>
</evidence>
<proteinExistence type="predicted"/>
<dbReference type="Pfam" id="PF00485">
    <property type="entry name" value="PRK"/>
    <property type="match status" value="1"/>
</dbReference>
<dbReference type="STRING" id="1280952.HJA_07127"/>
<dbReference type="OrthoDB" id="1550976at2"/>
<dbReference type="AlphaFoldDB" id="A0A059FEL2"/>
<gene>
    <name evidence="2" type="ORF">HJA_07127</name>
</gene>
<dbReference type="EC" id="2.7.1.33" evidence="2"/>
<dbReference type="GO" id="GO:0005524">
    <property type="term" value="F:ATP binding"/>
    <property type="evidence" value="ECO:0007669"/>
    <property type="project" value="InterPro"/>
</dbReference>
<dbReference type="GO" id="GO:0004594">
    <property type="term" value="F:pantothenate kinase activity"/>
    <property type="evidence" value="ECO:0007669"/>
    <property type="project" value="UniProtKB-EC"/>
</dbReference>
<dbReference type="RefSeq" id="WP_051597470.1">
    <property type="nucleotide sequence ID" value="NZ_ARYJ01000004.1"/>
</dbReference>
<dbReference type="PATRIC" id="fig|1280952.3.peg.1416"/>
<dbReference type="eggNOG" id="COG1072">
    <property type="taxonomic scope" value="Bacteria"/>
</dbReference>
<evidence type="ECO:0000313" key="2">
    <source>
        <dbReference type="EMBL" id="KCZ89049.1"/>
    </source>
</evidence>
<evidence type="ECO:0000313" key="3">
    <source>
        <dbReference type="Proteomes" id="UP000024816"/>
    </source>
</evidence>
<comment type="caution">
    <text evidence="2">The sequence shown here is derived from an EMBL/GenBank/DDBJ whole genome shotgun (WGS) entry which is preliminary data.</text>
</comment>
<dbReference type="UniPathway" id="UPA00241">
    <property type="reaction ID" value="UER00352"/>
</dbReference>
<dbReference type="Proteomes" id="UP000024816">
    <property type="component" value="Unassembled WGS sequence"/>
</dbReference>
<name>A0A059FEL2_9PROT</name>
<keyword evidence="3" id="KW-1185">Reference proteome</keyword>
<feature type="domain" description="Phosphoribulokinase/uridine kinase" evidence="1">
    <location>
        <begin position="32"/>
        <end position="172"/>
    </location>
</feature>
<reference evidence="2 3" key="1">
    <citation type="journal article" date="2014" name="Antonie Van Leeuwenhoek">
        <title>Hyphomonas beringensis sp. nov. and Hyphomonas chukchiensis sp. nov., isolated from surface seawater of the Bering Sea and Chukchi Sea.</title>
        <authorList>
            <person name="Li C."/>
            <person name="Lai Q."/>
            <person name="Li G."/>
            <person name="Dong C."/>
            <person name="Wang J."/>
            <person name="Liao Y."/>
            <person name="Shao Z."/>
        </authorList>
    </citation>
    <scope>NUCLEOTIDE SEQUENCE [LARGE SCALE GENOMIC DNA]</scope>
    <source>
        <strain evidence="2 3">VP2</strain>
    </source>
</reference>
<keyword evidence="2" id="KW-0808">Transferase</keyword>
<dbReference type="GO" id="GO:0015937">
    <property type="term" value="P:coenzyme A biosynthetic process"/>
    <property type="evidence" value="ECO:0007669"/>
    <property type="project" value="UniProtKB-UniPathway"/>
</dbReference>